<dbReference type="Pfam" id="PF24809">
    <property type="entry name" value="DUF7708"/>
    <property type="match status" value="1"/>
</dbReference>
<comment type="caution">
    <text evidence="7">The sequence shown here is derived from an EMBL/GenBank/DDBJ whole genome shotgun (WGS) entry which is preliminary data.</text>
</comment>
<proteinExistence type="predicted"/>
<feature type="compositionally biased region" description="Basic and acidic residues" evidence="4">
    <location>
        <begin position="1041"/>
        <end position="1065"/>
    </location>
</feature>
<dbReference type="InterPro" id="IPR056884">
    <property type="entry name" value="NPHP3-like_N"/>
</dbReference>
<dbReference type="Proteomes" id="UP001152646">
    <property type="component" value="Unassembled WGS sequence"/>
</dbReference>
<dbReference type="Gene3D" id="3.40.50.300">
    <property type="entry name" value="P-loop containing nucleotide triphosphate hydrolases"/>
    <property type="match status" value="1"/>
</dbReference>
<evidence type="ECO:0008006" key="9">
    <source>
        <dbReference type="Google" id="ProtNLM"/>
    </source>
</evidence>
<evidence type="ECO:0000256" key="3">
    <source>
        <dbReference type="SAM" id="Coils"/>
    </source>
</evidence>
<feature type="region of interest" description="Disordered" evidence="4">
    <location>
        <begin position="1034"/>
        <end position="1084"/>
    </location>
</feature>
<feature type="repeat" description="ANK" evidence="2">
    <location>
        <begin position="1007"/>
        <end position="1039"/>
    </location>
</feature>
<evidence type="ECO:0000256" key="2">
    <source>
        <dbReference type="PROSITE-ProRule" id="PRU00023"/>
    </source>
</evidence>
<feature type="repeat" description="ANK" evidence="2">
    <location>
        <begin position="972"/>
        <end position="1004"/>
    </location>
</feature>
<accession>A0A9W4NLC4</accession>
<dbReference type="Pfam" id="PF12796">
    <property type="entry name" value="Ank_2"/>
    <property type="match status" value="1"/>
</dbReference>
<sequence length="1084" mass="123337">MISTALSRSVSRRGLDPTQQLRQALTRFESILTEDQKRKYKTSNTKPDAGSVLNFVEEIDNTNDTMKQCVGPRLSTFLGRVQEFTNIVDTFVSSHPEIAALVWGGVKTALLAVSNIASYFDKVTSLIMEVGKSCPTYQQFGQLYPGCVNLQSALCGYYAVIVSLCIKIIEVSRRPALQQTFSAILKPFESDFKDFIDDLAKSAREIEQQISLASKQDARDAKKLLELESQKAELARKNDTIFQRDSKKAYAEMHELKIKRGLREAERLRIRIRNNLSTIDYVKYCNRARRQRVKGTAEWLLQEPIFLEWQNDKHTAILWCPGTMGAGKTVLMSHTVTHLHKSSNADETIAYYFCRADDTASLSARNIIGSLARQILDLQITDAQDETLQNLSDASNDLGAYEITEFLLNNLPFDKKYYLVIDGLDECEGSEVRTVAQCVAQLCEEHTKEFKVIYSGLPELEGSLFGAIGPKYRISVTESKIGSEMDRYITATLDRCLDEKELVLGDESLKLKIEEALRKGSNGMFLWTRLFIEELCAQGSDNEILEALKHPPRALSEIFDQKLSRVRGKTTRDDAFRMLQYCGVMKRPLSTREYKEVLSLSPGQKSLDRGNFPNDMNRVISHCCGLTCVDEEDNTVHYVHQSVKQHLFDNFVKFVHRTANPHLFDTTQSQISEEFNTQKLDRHIGVLCMTYLDFADFKRQLKSFKHTSNTPIQPVRFGVSTFSNSKGITGRIGHRLLLYSPKWQYVSAGELERKAEELVGAEESSRLDTEIQRRGFHFLEYARNHWINHLTDLKADSRDENWSLFRRCLEGDDIVAYRPWESAEKSHKDKGDVPLAIQWLSTHGHFPLLRYYEKHQPHLLTKEANHYIFQNFTPHGHQHLMEYIYQQRANSCELMEFGVLLIQASRVGFSQSFQSLLRFVPNIITHAIDKKRDIEELLRTSLLVAAKAGHDDIVRRLLREKANFKAPRCILDGRTPLEQAAGEGHLNVVKELLAAKADIHAISGFYDGRTALEAAKDGNHLEIVQRLLAAQAEADAPAMSRPDEDAARSEKAGKALEALRRDSRFTRAGQLAGRRREVGKERES</sequence>
<dbReference type="SUPFAM" id="SSF48403">
    <property type="entry name" value="Ankyrin repeat"/>
    <property type="match status" value="1"/>
</dbReference>
<evidence type="ECO:0000256" key="1">
    <source>
        <dbReference type="ARBA" id="ARBA00022737"/>
    </source>
</evidence>
<dbReference type="InterPro" id="IPR056125">
    <property type="entry name" value="DUF7708"/>
</dbReference>
<evidence type="ECO:0000259" key="6">
    <source>
        <dbReference type="Pfam" id="PF24883"/>
    </source>
</evidence>
<dbReference type="PANTHER" id="PTHR10039">
    <property type="entry name" value="AMELOGENIN"/>
    <property type="match status" value="1"/>
</dbReference>
<keyword evidence="3" id="KW-0175">Coiled coil</keyword>
<feature type="domain" description="DUF7708" evidence="5">
    <location>
        <begin position="74"/>
        <end position="216"/>
    </location>
</feature>
<dbReference type="Pfam" id="PF24883">
    <property type="entry name" value="NPHP3_N"/>
    <property type="match status" value="1"/>
</dbReference>
<keyword evidence="1" id="KW-0677">Repeat</keyword>
<dbReference type="PROSITE" id="PS50297">
    <property type="entry name" value="ANK_REP_REGION"/>
    <property type="match status" value="1"/>
</dbReference>
<evidence type="ECO:0000313" key="8">
    <source>
        <dbReference type="Proteomes" id="UP001152646"/>
    </source>
</evidence>
<dbReference type="InterPro" id="IPR036770">
    <property type="entry name" value="Ankyrin_rpt-contain_sf"/>
</dbReference>
<name>A0A9W4NLC4_9EURO</name>
<organism evidence="7 8">
    <name type="scientific">Penicillium salamii</name>
    <dbReference type="NCBI Taxonomy" id="1612424"/>
    <lineage>
        <taxon>Eukaryota</taxon>
        <taxon>Fungi</taxon>
        <taxon>Dikarya</taxon>
        <taxon>Ascomycota</taxon>
        <taxon>Pezizomycotina</taxon>
        <taxon>Eurotiomycetes</taxon>
        <taxon>Eurotiomycetidae</taxon>
        <taxon>Eurotiales</taxon>
        <taxon>Aspergillaceae</taxon>
        <taxon>Penicillium</taxon>
    </lineage>
</organism>
<reference evidence="7" key="1">
    <citation type="submission" date="2021-07" db="EMBL/GenBank/DDBJ databases">
        <authorList>
            <person name="Branca A.L. A."/>
        </authorList>
    </citation>
    <scope>NUCLEOTIDE SEQUENCE</scope>
</reference>
<dbReference type="InterPro" id="IPR027417">
    <property type="entry name" value="P-loop_NTPase"/>
</dbReference>
<dbReference type="InterPro" id="IPR002110">
    <property type="entry name" value="Ankyrin_rpt"/>
</dbReference>
<feature type="coiled-coil region" evidence="3">
    <location>
        <begin position="196"/>
        <end position="244"/>
    </location>
</feature>
<dbReference type="EMBL" id="CAJVPA010000187">
    <property type="protein sequence ID" value="CAG8381488.1"/>
    <property type="molecule type" value="Genomic_DNA"/>
</dbReference>
<dbReference type="PROSITE" id="PS50088">
    <property type="entry name" value="ANK_REPEAT"/>
    <property type="match status" value="2"/>
</dbReference>
<dbReference type="OrthoDB" id="7464126at2759"/>
<dbReference type="PANTHER" id="PTHR10039:SF10">
    <property type="entry name" value="NACHT DOMAIN-CONTAINING PROTEIN"/>
    <property type="match status" value="1"/>
</dbReference>
<dbReference type="SMART" id="SM00248">
    <property type="entry name" value="ANK"/>
    <property type="match status" value="3"/>
</dbReference>
<evidence type="ECO:0000256" key="4">
    <source>
        <dbReference type="SAM" id="MobiDB-lite"/>
    </source>
</evidence>
<protein>
    <recommendedName>
        <fullName evidence="9">NACHT domain-containing protein</fullName>
    </recommendedName>
</protein>
<dbReference type="AlphaFoldDB" id="A0A9W4NLC4"/>
<gene>
    <name evidence="7" type="ORF">PSALAMII_LOCUS6062</name>
</gene>
<feature type="domain" description="Nephrocystin 3-like N-terminal" evidence="6">
    <location>
        <begin position="295"/>
        <end position="454"/>
    </location>
</feature>
<evidence type="ECO:0000259" key="5">
    <source>
        <dbReference type="Pfam" id="PF24809"/>
    </source>
</evidence>
<keyword evidence="2" id="KW-0040">ANK repeat</keyword>
<evidence type="ECO:0000313" key="7">
    <source>
        <dbReference type="EMBL" id="CAG8381488.1"/>
    </source>
</evidence>
<dbReference type="Gene3D" id="1.25.40.20">
    <property type="entry name" value="Ankyrin repeat-containing domain"/>
    <property type="match status" value="1"/>
</dbReference>
<feature type="compositionally biased region" description="Basic and acidic residues" evidence="4">
    <location>
        <begin position="1074"/>
        <end position="1084"/>
    </location>
</feature>